<reference evidence="2" key="4">
    <citation type="journal article" date="2001" name="Nature">
        <title>Functional annotation of a full-length mouse cDNA collection.</title>
        <authorList>
            <consortium name="The RIKEN Genome Exploration Research Group Phase II Team and the FANTOM Consortium"/>
        </authorList>
    </citation>
    <scope>NUCLEOTIDE SEQUENCE</scope>
    <source>
        <strain evidence="2">C57BL/6J</strain>
        <tissue evidence="2">Spinal ganglion</tissue>
    </source>
</reference>
<feature type="transmembrane region" description="Helical" evidence="1">
    <location>
        <begin position="110"/>
        <end position="134"/>
    </location>
</feature>
<reference evidence="2" key="5">
    <citation type="journal article" date="2002" name="Nature">
        <title>Analysis of the mouse transcriptome based on functional annotation of 60,770 full-length cDNAs.</title>
        <authorList>
            <consortium name="The FANTOM Consortium and the RIKEN Genome Exploration Research Group Phase I and II Team"/>
        </authorList>
    </citation>
    <scope>NUCLEOTIDE SEQUENCE</scope>
    <source>
        <strain evidence="2">C57BL/6J</strain>
        <tissue evidence="2">Spinal ganglion</tissue>
    </source>
</reference>
<reference evidence="2" key="1">
    <citation type="journal article" date="1999" name="Methods Enzymol.">
        <title>High-efficiency full-length cDNA cloning.</title>
        <authorList>
            <person name="Carninci P."/>
            <person name="Hayashizaki Y."/>
        </authorList>
    </citation>
    <scope>NUCLEOTIDE SEQUENCE</scope>
    <source>
        <strain evidence="2">C57BL/6J</strain>
        <tissue evidence="2">Spinal ganglion</tissue>
    </source>
</reference>
<dbReference type="EMBL" id="AK083984">
    <property type="protein sequence ID" value="BAC39084.1"/>
    <property type="molecule type" value="mRNA"/>
</dbReference>
<feature type="transmembrane region" description="Helical" evidence="1">
    <location>
        <begin position="77"/>
        <end position="98"/>
    </location>
</feature>
<reference evidence="2" key="7">
    <citation type="journal article" date="2005" name="Science">
        <title>The Transcriptional Landscape of the Mammalian Genome.</title>
        <authorList>
            <consortium name="The FANTOM Consortium"/>
            <consortium name="Riken Genome Exploration Research Group and Genome Science Group (Genome Network Project Core Group)"/>
        </authorList>
    </citation>
    <scope>NUCLEOTIDE SEQUENCE</scope>
    <source>
        <strain evidence="2">C57BL/6J</strain>
        <tissue evidence="2">Spinal ganglion</tissue>
    </source>
</reference>
<evidence type="ECO:0000256" key="1">
    <source>
        <dbReference type="SAM" id="Phobius"/>
    </source>
</evidence>
<gene>
    <name evidence="3" type="primary">Zdhhc17</name>
</gene>
<reference evidence="2" key="6">
    <citation type="submission" date="2002-04" db="EMBL/GenBank/DDBJ databases">
        <authorList>
            <person name="Adachi J."/>
            <person name="Aizawa K."/>
            <person name="Akimura T."/>
            <person name="Arakawa T."/>
            <person name="Bono H."/>
            <person name="Carninci P."/>
            <person name="Fukuda S."/>
            <person name="Furuno M."/>
            <person name="Hanagaki T."/>
            <person name="Hara A."/>
            <person name="Hashizume W."/>
            <person name="Hayashida K."/>
            <person name="Hayatsu N."/>
            <person name="Hiramoto K."/>
            <person name="Hiraoka T."/>
            <person name="Hirozane T."/>
            <person name="Hori F."/>
            <person name="Imotani K."/>
            <person name="Ishii Y."/>
            <person name="Itoh M."/>
            <person name="Kagawa I."/>
            <person name="Kasukawa T."/>
            <person name="Katoh H."/>
            <person name="Kawai J."/>
            <person name="Kojima Y."/>
            <person name="Kondo S."/>
            <person name="Konno H."/>
            <person name="Kouda M."/>
            <person name="Koya S."/>
            <person name="Kurihara C."/>
            <person name="Matsuyama T."/>
            <person name="Miyazaki A."/>
            <person name="Murata M."/>
            <person name="Nakamura M."/>
            <person name="Nishi K."/>
            <person name="Nomura K."/>
            <person name="Numazaki R."/>
            <person name="Ohno M."/>
            <person name="Ohsato N."/>
            <person name="Okazaki Y."/>
            <person name="Saito R."/>
            <person name="Saitoh H."/>
            <person name="Sakai C."/>
            <person name="Sakai K."/>
            <person name="Sakazume N."/>
            <person name="Sano H."/>
            <person name="Sasaki D."/>
            <person name="Shibata K."/>
            <person name="Shinagawa A."/>
            <person name="Shiraki T."/>
            <person name="Sogabe Y."/>
            <person name="Tagami M."/>
            <person name="Tagawa A."/>
            <person name="Takahashi F."/>
            <person name="Takaku-Akahira S."/>
            <person name="Takeda Y."/>
            <person name="Tanaka T."/>
            <person name="Tomaru A."/>
            <person name="Toya T."/>
            <person name="Yasunishi A."/>
            <person name="Muramatsu M."/>
            <person name="Hayashizaki Y."/>
        </authorList>
    </citation>
    <scope>NUCLEOTIDE SEQUENCE</scope>
    <source>
        <strain evidence="2">C57BL/6J</strain>
        <tissue evidence="2">Spinal ganglion</tissue>
    </source>
</reference>
<dbReference type="AGR" id="MGI:2445110"/>
<dbReference type="PhosphoSitePlus" id="Q8BIE0"/>
<proteinExistence type="evidence at transcript level"/>
<organism evidence="2">
    <name type="scientific">Mus musculus</name>
    <name type="common">Mouse</name>
    <dbReference type="NCBI Taxonomy" id="10090"/>
    <lineage>
        <taxon>Eukaryota</taxon>
        <taxon>Metazoa</taxon>
        <taxon>Chordata</taxon>
        <taxon>Craniata</taxon>
        <taxon>Vertebrata</taxon>
        <taxon>Euteleostomi</taxon>
        <taxon>Mammalia</taxon>
        <taxon>Eutheria</taxon>
        <taxon>Euarchontoglires</taxon>
        <taxon>Glires</taxon>
        <taxon>Rodentia</taxon>
        <taxon>Myomorpha</taxon>
        <taxon>Muroidea</taxon>
        <taxon>Muridae</taxon>
        <taxon>Murinae</taxon>
        <taxon>Mus</taxon>
        <taxon>Mus</taxon>
    </lineage>
</organism>
<dbReference type="AlphaFoldDB" id="Q8BIE0"/>
<keyword evidence="1" id="KW-1133">Transmembrane helix</keyword>
<keyword evidence="1" id="KW-0812">Transmembrane</keyword>
<dbReference type="MGI" id="MGI:2445110">
    <property type="gene designation" value="Zdhhc17"/>
</dbReference>
<name>Q8BIE0_MOUSE</name>
<reference evidence="2" key="3">
    <citation type="journal article" date="2000" name="Genome Res.">
        <title>RIKEN integrated sequence analysis (RISA) system--384-format sequencing pipeline with 384 multicapillary sequencer.</title>
        <authorList>
            <person name="Shibata K."/>
            <person name="Itoh M."/>
            <person name="Aizawa K."/>
            <person name="Nagaoka S."/>
            <person name="Sasaki N."/>
            <person name="Carninci P."/>
            <person name="Konno H."/>
            <person name="Akiyama J."/>
            <person name="Nishi K."/>
            <person name="Kitsunai T."/>
            <person name="Tashiro H."/>
            <person name="Itoh M."/>
            <person name="Sumi N."/>
            <person name="Ishii Y."/>
            <person name="Nakamura S."/>
            <person name="Hazama M."/>
            <person name="Nishine T."/>
            <person name="Harada A."/>
            <person name="Yamamoto R."/>
            <person name="Matsumoto H."/>
            <person name="Sakaguchi S."/>
            <person name="Ikegami T."/>
            <person name="Kashiwagi K."/>
            <person name="Fujiwake S."/>
            <person name="Inoue K."/>
            <person name="Togawa Y."/>
            <person name="Izawa M."/>
            <person name="Ohara E."/>
            <person name="Watahiki M."/>
            <person name="Yoneda Y."/>
            <person name="Ishikawa T."/>
            <person name="Ozawa K."/>
            <person name="Tanaka T."/>
            <person name="Matsuura S."/>
            <person name="Kawai J."/>
            <person name="Okazaki Y."/>
            <person name="Muramatsu M."/>
            <person name="Inoue Y."/>
            <person name="Kira A."/>
            <person name="Hayashizaki Y."/>
        </authorList>
    </citation>
    <scope>NUCLEOTIDE SEQUENCE</scope>
    <source>
        <strain evidence="2">C57BL/6J</strain>
        <tissue evidence="2">Spinal ganglion</tissue>
    </source>
</reference>
<sequence>MWNSTEDIGKEMRSRLTACLGLRESGTGLSDGLEATVRHVSLLRRPCVQGRINPVLRLCLKVPWREFSLSVGFLYELGTKFLGVFSFIFLLVLYEFILNTRHKEASYLSYECFCFIFSLFITVPSIIQLLTVLLCGKKNL</sequence>
<keyword evidence="1" id="KW-0472">Membrane</keyword>
<accession>Q8BIE0</accession>
<reference evidence="2" key="8">
    <citation type="journal article" date="2005" name="Science">
        <title>Antisense Transcription in the Mammalian Transcriptome.</title>
        <authorList>
            <consortium name="RIKEN Genome Exploration Research Group and Genome Science Group (Genome Network Project Core Group) and the FANTOM Consortium"/>
        </authorList>
    </citation>
    <scope>NUCLEOTIDE SEQUENCE</scope>
    <source>
        <strain evidence="2">C57BL/6J</strain>
        <tissue evidence="2">Spinal ganglion</tissue>
    </source>
</reference>
<dbReference type="iPTMnet" id="Q8BIE0"/>
<protein>
    <submittedName>
        <fullName evidence="2">Uncharacterized protein</fullName>
    </submittedName>
</protein>
<evidence type="ECO:0000313" key="3">
    <source>
        <dbReference type="MGI" id="MGI:2445110"/>
    </source>
</evidence>
<reference evidence="2" key="2">
    <citation type="journal article" date="2000" name="Genome Res.">
        <title>Normalization and subtraction of cap-trapper-selected cDNAs to prepare full-length cDNA libraries for rapid discovery of new genes.</title>
        <authorList>
            <person name="Carninci P."/>
            <person name="Shibata Y."/>
            <person name="Hayatsu N."/>
            <person name="Sugahara Y."/>
            <person name="Shibata K."/>
            <person name="Itoh M."/>
            <person name="Konno H."/>
            <person name="Okazaki Y."/>
            <person name="Muramatsu M."/>
            <person name="Hayashizaki Y."/>
        </authorList>
    </citation>
    <scope>NUCLEOTIDE SEQUENCE</scope>
    <source>
        <strain evidence="2">C57BL/6J</strain>
        <tissue evidence="2">Spinal ganglion</tissue>
    </source>
</reference>
<evidence type="ECO:0000313" key="2">
    <source>
        <dbReference type="EMBL" id="BAC39084.1"/>
    </source>
</evidence>